<dbReference type="Gene3D" id="2.120.10.80">
    <property type="entry name" value="Kelch-type beta propeller"/>
    <property type="match status" value="1"/>
</dbReference>
<evidence type="ECO:0008006" key="4">
    <source>
        <dbReference type="Google" id="ProtNLM"/>
    </source>
</evidence>
<dbReference type="InterPro" id="IPR006652">
    <property type="entry name" value="Kelch_1"/>
</dbReference>
<dbReference type="Pfam" id="PF01344">
    <property type="entry name" value="Kelch_1"/>
    <property type="match status" value="1"/>
</dbReference>
<name>A0A6V7QV84_ANACO</name>
<reference evidence="3" key="1">
    <citation type="submission" date="2020-07" db="EMBL/GenBank/DDBJ databases">
        <authorList>
            <person name="Lin J."/>
        </authorList>
    </citation>
    <scope>NUCLEOTIDE SEQUENCE</scope>
</reference>
<dbReference type="AlphaFoldDB" id="A0A6V7QV84"/>
<evidence type="ECO:0000256" key="2">
    <source>
        <dbReference type="ARBA" id="ARBA00022737"/>
    </source>
</evidence>
<dbReference type="SUPFAM" id="SSF117281">
    <property type="entry name" value="Kelch motif"/>
    <property type="match status" value="1"/>
</dbReference>
<dbReference type="InterPro" id="IPR015915">
    <property type="entry name" value="Kelch-typ_b-propeller"/>
</dbReference>
<keyword evidence="1" id="KW-0880">Kelch repeat</keyword>
<proteinExistence type="predicted"/>
<accession>A0A6V7QV84</accession>
<dbReference type="PANTHER" id="PTHR46344:SF27">
    <property type="entry name" value="KELCH REPEAT SUPERFAMILY PROTEIN"/>
    <property type="match status" value="1"/>
</dbReference>
<dbReference type="SMART" id="SM00612">
    <property type="entry name" value="Kelch"/>
    <property type="match status" value="1"/>
</dbReference>
<protein>
    <recommendedName>
        <fullName evidence="4">F-box/kelch-repeat protein</fullName>
    </recommendedName>
</protein>
<sequence length="264" mass="28610">MTTGRAFCKTSVLNSKLYVVGGVSRGRNGLAPLQSAEVYDPDTGLWDPVPSMPFSKAQVLPTAFLAELLKPIATGMTSYRGRLYVPQSLYSWPFFVDVGGEVFDPETNSWVDMPAGMGEGWPGRQAGTKLSVVVNGELYAYALDPSSALDSGKIKIYDHQEDSWKVVLGKVPVRDFTDSESPYLLAGFHGKLHVITKDINNEIAILQADLPKHIDSDTASSSSSTDSASQDLNAAMESDIDIWRVIAAKSFNAAELISCQVLNI</sequence>
<dbReference type="EMBL" id="CAJEUB010000036">
    <property type="protein sequence ID" value="CAD1847144.1"/>
    <property type="molecule type" value="Genomic_DNA"/>
</dbReference>
<evidence type="ECO:0000313" key="3">
    <source>
        <dbReference type="EMBL" id="CAD1847144.1"/>
    </source>
</evidence>
<evidence type="ECO:0000256" key="1">
    <source>
        <dbReference type="ARBA" id="ARBA00022441"/>
    </source>
</evidence>
<keyword evidence="2" id="KW-0677">Repeat</keyword>
<dbReference type="PANTHER" id="PTHR46344">
    <property type="entry name" value="OS02G0202900 PROTEIN"/>
    <property type="match status" value="1"/>
</dbReference>
<gene>
    <name evidence="3" type="ORF">CB5_LOCUS30355</name>
</gene>
<organism evidence="3">
    <name type="scientific">Ananas comosus var. bracteatus</name>
    <name type="common">red pineapple</name>
    <dbReference type="NCBI Taxonomy" id="296719"/>
    <lineage>
        <taxon>Eukaryota</taxon>
        <taxon>Viridiplantae</taxon>
        <taxon>Streptophyta</taxon>
        <taxon>Embryophyta</taxon>
        <taxon>Tracheophyta</taxon>
        <taxon>Spermatophyta</taxon>
        <taxon>Magnoliopsida</taxon>
        <taxon>Liliopsida</taxon>
        <taxon>Poales</taxon>
        <taxon>Bromeliaceae</taxon>
        <taxon>Bromelioideae</taxon>
        <taxon>Ananas</taxon>
    </lineage>
</organism>